<evidence type="ECO:0000256" key="2">
    <source>
        <dbReference type="ARBA" id="ARBA00023125"/>
    </source>
</evidence>
<keyword evidence="3" id="KW-0804">Transcription</keyword>
<evidence type="ECO:0000256" key="3">
    <source>
        <dbReference type="ARBA" id="ARBA00023163"/>
    </source>
</evidence>
<organism evidence="5">
    <name type="scientific">freshwater metagenome</name>
    <dbReference type="NCBI Taxonomy" id="449393"/>
    <lineage>
        <taxon>unclassified sequences</taxon>
        <taxon>metagenomes</taxon>
        <taxon>ecological metagenomes</taxon>
    </lineage>
</organism>
<dbReference type="PANTHER" id="PTHR30146">
    <property type="entry name" value="LACI-RELATED TRANSCRIPTIONAL REPRESSOR"/>
    <property type="match status" value="1"/>
</dbReference>
<dbReference type="InterPro" id="IPR010982">
    <property type="entry name" value="Lambda_DNA-bd_dom_sf"/>
</dbReference>
<gene>
    <name evidence="5" type="ORF">UFOPK2786_01496</name>
</gene>
<dbReference type="SUPFAM" id="SSF47413">
    <property type="entry name" value="lambda repressor-like DNA-binding domains"/>
    <property type="match status" value="1"/>
</dbReference>
<proteinExistence type="predicted"/>
<dbReference type="Pfam" id="PF13377">
    <property type="entry name" value="Peripla_BP_3"/>
    <property type="match status" value="1"/>
</dbReference>
<dbReference type="CDD" id="cd01392">
    <property type="entry name" value="HTH_LacI"/>
    <property type="match status" value="1"/>
</dbReference>
<feature type="domain" description="HTH lacI-type" evidence="4">
    <location>
        <begin position="9"/>
        <end position="63"/>
    </location>
</feature>
<dbReference type="PROSITE" id="PS00356">
    <property type="entry name" value="HTH_LACI_1"/>
    <property type="match status" value="1"/>
</dbReference>
<evidence type="ECO:0000256" key="1">
    <source>
        <dbReference type="ARBA" id="ARBA00023015"/>
    </source>
</evidence>
<protein>
    <submittedName>
        <fullName evidence="5">Unannotated protein</fullName>
    </submittedName>
</protein>
<dbReference type="CDD" id="cd06267">
    <property type="entry name" value="PBP1_LacI_sugar_binding-like"/>
    <property type="match status" value="1"/>
</dbReference>
<dbReference type="EMBL" id="CAEZYW010000266">
    <property type="protein sequence ID" value="CAB4754937.1"/>
    <property type="molecule type" value="Genomic_DNA"/>
</dbReference>
<dbReference type="PROSITE" id="PS50932">
    <property type="entry name" value="HTH_LACI_2"/>
    <property type="match status" value="1"/>
</dbReference>
<dbReference type="PANTHER" id="PTHR30146:SF138">
    <property type="entry name" value="TRANSCRIPTIONAL REGULATORY PROTEIN"/>
    <property type="match status" value="1"/>
</dbReference>
<dbReference type="SMART" id="SM00354">
    <property type="entry name" value="HTH_LACI"/>
    <property type="match status" value="1"/>
</dbReference>
<keyword evidence="1" id="KW-0805">Transcription regulation</keyword>
<evidence type="ECO:0000259" key="4">
    <source>
        <dbReference type="PROSITE" id="PS50932"/>
    </source>
</evidence>
<dbReference type="AlphaFoldDB" id="A0A6J6U8P2"/>
<accession>A0A6J6U8P2</accession>
<dbReference type="InterPro" id="IPR028082">
    <property type="entry name" value="Peripla_BP_I"/>
</dbReference>
<dbReference type="GO" id="GO:0000976">
    <property type="term" value="F:transcription cis-regulatory region binding"/>
    <property type="evidence" value="ECO:0007669"/>
    <property type="project" value="TreeGrafter"/>
</dbReference>
<sequence>MSTLPRMGITIRDVAQAAGVSTATVSRALRGLPNVDERTRARVQRIAADLDYVISPSASRLASGRTGSIAVLMPYIARWFFSTVLSGVESVLQSAGMDLLLMSVSNPDSPRRQAPAPRLRRRVDGVLVIAVPPSDPELRAVIDLGMPTSLIGVSLEGVPSVTIDDVLAARIATQHLVNLGHRRIGIIGGSAMTAPFTAEHDRRRGFLEVMDDAGLEVDPVLESYGHFTVAGGEQAMTALLTQRNRPTAVFAMSDEMAFGALRALRSHGLSAGSDISIIGVDGHDMAELLDLSTVAQPVIDLGRIAAEALLAQIGSGTALRSGESVQLPTRLLVRGSTAPPAA</sequence>
<dbReference type="InterPro" id="IPR000843">
    <property type="entry name" value="HTH_LacI"/>
</dbReference>
<dbReference type="Gene3D" id="3.40.50.2300">
    <property type="match status" value="2"/>
</dbReference>
<dbReference type="Pfam" id="PF00356">
    <property type="entry name" value="LacI"/>
    <property type="match status" value="1"/>
</dbReference>
<keyword evidence="2" id="KW-0238">DNA-binding</keyword>
<dbReference type="GO" id="GO:0003700">
    <property type="term" value="F:DNA-binding transcription factor activity"/>
    <property type="evidence" value="ECO:0007669"/>
    <property type="project" value="TreeGrafter"/>
</dbReference>
<dbReference type="InterPro" id="IPR046335">
    <property type="entry name" value="LacI/GalR-like_sensor"/>
</dbReference>
<reference evidence="5" key="1">
    <citation type="submission" date="2020-05" db="EMBL/GenBank/DDBJ databases">
        <authorList>
            <person name="Chiriac C."/>
            <person name="Salcher M."/>
            <person name="Ghai R."/>
            <person name="Kavagutti S V."/>
        </authorList>
    </citation>
    <scope>NUCLEOTIDE SEQUENCE</scope>
</reference>
<dbReference type="Gene3D" id="1.10.260.40">
    <property type="entry name" value="lambda repressor-like DNA-binding domains"/>
    <property type="match status" value="1"/>
</dbReference>
<name>A0A6J6U8P2_9ZZZZ</name>
<dbReference type="SUPFAM" id="SSF53822">
    <property type="entry name" value="Periplasmic binding protein-like I"/>
    <property type="match status" value="1"/>
</dbReference>
<evidence type="ECO:0000313" key="5">
    <source>
        <dbReference type="EMBL" id="CAB4754937.1"/>
    </source>
</evidence>